<organism evidence="1 2">
    <name type="scientific">Streptomyces lichenis</name>
    <dbReference type="NCBI Taxonomy" id="2306967"/>
    <lineage>
        <taxon>Bacteria</taxon>
        <taxon>Bacillati</taxon>
        <taxon>Actinomycetota</taxon>
        <taxon>Actinomycetes</taxon>
        <taxon>Kitasatosporales</taxon>
        <taxon>Streptomycetaceae</taxon>
        <taxon>Streptomyces</taxon>
    </lineage>
</organism>
<dbReference type="InterPro" id="IPR008792">
    <property type="entry name" value="PQQD"/>
</dbReference>
<accession>A0ABT0I499</accession>
<dbReference type="EMBL" id="JALPTH010000002">
    <property type="protein sequence ID" value="MCK8676163.1"/>
    <property type="molecule type" value="Genomic_DNA"/>
</dbReference>
<sequence length="98" mass="10615">MLTVAPGVYHADTEQGTAILNTRTGQWLSLAPAATQVWREALRHGSVDGLADRIAVPAGLDPAATQAAVARCVAALLEHGVLIDVARPVARRRRRWWR</sequence>
<dbReference type="Proteomes" id="UP001522868">
    <property type="component" value="Unassembled WGS sequence"/>
</dbReference>
<evidence type="ECO:0000313" key="1">
    <source>
        <dbReference type="EMBL" id="MCK8676163.1"/>
    </source>
</evidence>
<comment type="caution">
    <text evidence="1">The sequence shown here is derived from an EMBL/GenBank/DDBJ whole genome shotgun (WGS) entry which is preliminary data.</text>
</comment>
<name>A0ABT0I499_9ACTN</name>
<protein>
    <recommendedName>
        <fullName evidence="3">PqqD family protein</fullName>
    </recommendedName>
</protein>
<evidence type="ECO:0000313" key="2">
    <source>
        <dbReference type="Proteomes" id="UP001522868"/>
    </source>
</evidence>
<dbReference type="RefSeq" id="WP_248631367.1">
    <property type="nucleotide sequence ID" value="NZ_JALPTH010000002.1"/>
</dbReference>
<evidence type="ECO:0008006" key="3">
    <source>
        <dbReference type="Google" id="ProtNLM"/>
    </source>
</evidence>
<dbReference type="Pfam" id="PF05402">
    <property type="entry name" value="PqqD"/>
    <property type="match status" value="1"/>
</dbReference>
<keyword evidence="2" id="KW-1185">Reference proteome</keyword>
<proteinExistence type="predicted"/>
<reference evidence="1 2" key="1">
    <citation type="submission" date="2022-04" db="EMBL/GenBank/DDBJ databases">
        <title>Streptomyces sp. nov. LCR6-01 isolated from Lichen of Dirinaria sp.</title>
        <authorList>
            <person name="Kanchanasin P."/>
            <person name="Tanasupawat S."/>
            <person name="Phongsopitanun W."/>
        </authorList>
    </citation>
    <scope>NUCLEOTIDE SEQUENCE [LARGE SCALE GENOMIC DNA]</scope>
    <source>
        <strain evidence="1 2">LCR6-01</strain>
    </source>
</reference>
<gene>
    <name evidence="1" type="ORF">M1O15_01775</name>
</gene>